<dbReference type="GO" id="GO:0005829">
    <property type="term" value="C:cytosol"/>
    <property type="evidence" value="ECO:0007669"/>
    <property type="project" value="TreeGrafter"/>
</dbReference>
<dbReference type="InterPro" id="IPR001387">
    <property type="entry name" value="Cro/C1-type_HTH"/>
</dbReference>
<dbReference type="GO" id="GO:0003677">
    <property type="term" value="F:DNA binding"/>
    <property type="evidence" value="ECO:0007669"/>
    <property type="project" value="UniProtKB-KW"/>
</dbReference>
<organism evidence="3 4">
    <name type="scientific">Exercitatus varius</name>
    <dbReference type="NCBI Taxonomy" id="67857"/>
    <lineage>
        <taxon>Bacteria</taxon>
        <taxon>Pseudomonadati</taxon>
        <taxon>Pseudomonadota</taxon>
        <taxon>Gammaproteobacteria</taxon>
        <taxon>Pasteurellales</taxon>
        <taxon>Pasteurellaceae</taxon>
        <taxon>Exercitatus</taxon>
    </lineage>
</organism>
<dbReference type="SUPFAM" id="SSF47413">
    <property type="entry name" value="lambda repressor-like DNA-binding domains"/>
    <property type="match status" value="1"/>
</dbReference>
<evidence type="ECO:0000313" key="3">
    <source>
        <dbReference type="EMBL" id="MDG2949594.1"/>
    </source>
</evidence>
<proteinExistence type="predicted"/>
<dbReference type="GO" id="GO:0003700">
    <property type="term" value="F:DNA-binding transcription factor activity"/>
    <property type="evidence" value="ECO:0007669"/>
    <property type="project" value="TreeGrafter"/>
</dbReference>
<dbReference type="InterPro" id="IPR050807">
    <property type="entry name" value="TransReg_Diox_bact_type"/>
</dbReference>
<dbReference type="SMART" id="SM00530">
    <property type="entry name" value="HTH_XRE"/>
    <property type="match status" value="1"/>
</dbReference>
<name>A0AAW6QBK2_9PAST</name>
<reference evidence="3" key="1">
    <citation type="submission" date="2023-03" db="EMBL/GenBank/DDBJ databases">
        <title>Classification of Bisgaard taxon 6 and taxon 10 as Exercitatus varius gen. nov., spec. nov.</title>
        <authorList>
            <person name="Christensen H."/>
        </authorList>
    </citation>
    <scope>NUCLEOTIDE SEQUENCE</scope>
    <source>
        <strain evidence="3">86116</strain>
    </source>
</reference>
<gene>
    <name evidence="3" type="ORF">P7M15_03490</name>
</gene>
<protein>
    <submittedName>
        <fullName evidence="3">Helix-turn-helix transcriptional regulator</fullName>
    </submittedName>
</protein>
<sequence length="89" mass="10300">MKFETFKRQQLQDPAVKAEYDLLTPQYELIRQIIKLRQEQHLTQKALAEKTGIAQSAISRFESGNHNPSLEFLQRLALGLGKSVYVELR</sequence>
<dbReference type="RefSeq" id="WP_317476804.1">
    <property type="nucleotide sequence ID" value="NZ_JARQTO010000001.1"/>
</dbReference>
<keyword evidence="1" id="KW-0238">DNA-binding</keyword>
<dbReference type="CDD" id="cd00093">
    <property type="entry name" value="HTH_XRE"/>
    <property type="match status" value="1"/>
</dbReference>
<accession>A0AAW6QBK2</accession>
<dbReference type="GeneID" id="93225594"/>
<dbReference type="PANTHER" id="PTHR46797:SF1">
    <property type="entry name" value="METHYLPHOSPHONATE SYNTHASE"/>
    <property type="match status" value="1"/>
</dbReference>
<dbReference type="InterPro" id="IPR010982">
    <property type="entry name" value="Lambda_DNA-bd_dom_sf"/>
</dbReference>
<dbReference type="PANTHER" id="PTHR46797">
    <property type="entry name" value="HTH-TYPE TRANSCRIPTIONAL REGULATOR"/>
    <property type="match status" value="1"/>
</dbReference>
<dbReference type="Pfam" id="PF01381">
    <property type="entry name" value="HTH_3"/>
    <property type="match status" value="1"/>
</dbReference>
<feature type="domain" description="HTH cro/C1-type" evidence="2">
    <location>
        <begin position="33"/>
        <end position="88"/>
    </location>
</feature>
<dbReference type="Gene3D" id="1.10.260.40">
    <property type="entry name" value="lambda repressor-like DNA-binding domains"/>
    <property type="match status" value="1"/>
</dbReference>
<dbReference type="EMBL" id="JARQTW010000007">
    <property type="protein sequence ID" value="MDG2949594.1"/>
    <property type="molecule type" value="Genomic_DNA"/>
</dbReference>
<dbReference type="Proteomes" id="UP001214976">
    <property type="component" value="Unassembled WGS sequence"/>
</dbReference>
<evidence type="ECO:0000256" key="1">
    <source>
        <dbReference type="ARBA" id="ARBA00023125"/>
    </source>
</evidence>
<evidence type="ECO:0000259" key="2">
    <source>
        <dbReference type="PROSITE" id="PS50943"/>
    </source>
</evidence>
<dbReference type="PROSITE" id="PS50943">
    <property type="entry name" value="HTH_CROC1"/>
    <property type="match status" value="1"/>
</dbReference>
<evidence type="ECO:0000313" key="4">
    <source>
        <dbReference type="Proteomes" id="UP001214976"/>
    </source>
</evidence>
<dbReference type="AlphaFoldDB" id="A0AAW6QBK2"/>
<comment type="caution">
    <text evidence="3">The sequence shown here is derived from an EMBL/GenBank/DDBJ whole genome shotgun (WGS) entry which is preliminary data.</text>
</comment>